<dbReference type="EMBL" id="CAVNYO010000405">
    <property type="protein sequence ID" value="CAK5275607.1"/>
    <property type="molecule type" value="Genomic_DNA"/>
</dbReference>
<dbReference type="SMART" id="SM00582">
    <property type="entry name" value="RPR"/>
    <property type="match status" value="1"/>
</dbReference>
<reference evidence="4" key="1">
    <citation type="submission" date="2023-11" db="EMBL/GenBank/DDBJ databases">
        <authorList>
            <person name="De Vega J J."/>
            <person name="De Vega J J."/>
        </authorList>
    </citation>
    <scope>NUCLEOTIDE SEQUENCE</scope>
</reference>
<name>A0AAD2Q588_9AGAR</name>
<feature type="compositionally biased region" description="Polar residues" evidence="1">
    <location>
        <begin position="523"/>
        <end position="541"/>
    </location>
</feature>
<proteinExistence type="predicted"/>
<feature type="region of interest" description="Disordered" evidence="1">
    <location>
        <begin position="487"/>
        <end position="559"/>
    </location>
</feature>
<dbReference type="PANTHER" id="PTHR35872">
    <property type="entry name" value="INTEGRAL MEMBRANE PROTEIN (AFU_ORTHOLOGUE AFUA_5G07110)"/>
    <property type="match status" value="1"/>
</dbReference>
<keyword evidence="5" id="KW-1185">Reference proteome</keyword>
<dbReference type="InterPro" id="IPR047415">
    <property type="entry name" value="Pcf11_CID"/>
</dbReference>
<keyword evidence="2" id="KW-0472">Membrane</keyword>
<feature type="compositionally biased region" description="Low complexity" evidence="1">
    <location>
        <begin position="506"/>
        <end position="522"/>
    </location>
</feature>
<gene>
    <name evidence="4" type="ORF">MYCIT1_LOCUS23487</name>
</gene>
<feature type="compositionally biased region" description="Low complexity" evidence="1">
    <location>
        <begin position="1019"/>
        <end position="1029"/>
    </location>
</feature>
<dbReference type="CDD" id="cd16982">
    <property type="entry name" value="CID_Pcf11"/>
    <property type="match status" value="1"/>
</dbReference>
<comment type="caution">
    <text evidence="4">The sequence shown here is derived from an EMBL/GenBank/DDBJ whole genome shotgun (WGS) entry which is preliminary data.</text>
</comment>
<dbReference type="Gene3D" id="1.25.40.90">
    <property type="match status" value="1"/>
</dbReference>
<dbReference type="FunFam" id="1.25.40.90:FF:000016">
    <property type="entry name" value="mRNA cleavage factor complex component Pcf11"/>
    <property type="match status" value="1"/>
</dbReference>
<keyword evidence="2" id="KW-1133">Transmembrane helix</keyword>
<dbReference type="Gene3D" id="3.50.50.60">
    <property type="entry name" value="FAD/NAD(P)-binding domain"/>
    <property type="match status" value="1"/>
</dbReference>
<dbReference type="PROSITE" id="PS51391">
    <property type="entry name" value="CID"/>
    <property type="match status" value="1"/>
</dbReference>
<feature type="region of interest" description="Disordered" evidence="1">
    <location>
        <begin position="1019"/>
        <end position="1044"/>
    </location>
</feature>
<dbReference type="GO" id="GO:0031124">
    <property type="term" value="P:mRNA 3'-end processing"/>
    <property type="evidence" value="ECO:0007669"/>
    <property type="project" value="UniProtKB-ARBA"/>
</dbReference>
<feature type="compositionally biased region" description="Polar residues" evidence="1">
    <location>
        <begin position="1589"/>
        <end position="1603"/>
    </location>
</feature>
<evidence type="ECO:0000313" key="4">
    <source>
        <dbReference type="EMBL" id="CAK5275607.1"/>
    </source>
</evidence>
<dbReference type="Pfam" id="PF11204">
    <property type="entry name" value="DUF2985"/>
    <property type="match status" value="1"/>
</dbReference>
<feature type="compositionally biased region" description="Pro residues" evidence="1">
    <location>
        <begin position="1030"/>
        <end position="1040"/>
    </location>
</feature>
<dbReference type="InterPro" id="IPR021369">
    <property type="entry name" value="DUF2985"/>
</dbReference>
<evidence type="ECO:0000259" key="3">
    <source>
        <dbReference type="PROSITE" id="PS51391"/>
    </source>
</evidence>
<feature type="region of interest" description="Disordered" evidence="1">
    <location>
        <begin position="577"/>
        <end position="602"/>
    </location>
</feature>
<feature type="domain" description="CID" evidence="3">
    <location>
        <begin position="1042"/>
        <end position="1198"/>
    </location>
</feature>
<feature type="transmembrane region" description="Helical" evidence="2">
    <location>
        <begin position="921"/>
        <end position="941"/>
    </location>
</feature>
<feature type="region of interest" description="Disordered" evidence="1">
    <location>
        <begin position="1322"/>
        <end position="1341"/>
    </location>
</feature>
<dbReference type="InterPro" id="IPR036188">
    <property type="entry name" value="FAD/NAD-bd_sf"/>
</dbReference>
<feature type="compositionally biased region" description="Pro residues" evidence="1">
    <location>
        <begin position="1247"/>
        <end position="1267"/>
    </location>
</feature>
<dbReference type="PANTHER" id="PTHR35872:SF2">
    <property type="entry name" value="INTEGRAL MEMBRANE PROTEIN (AFU_ORTHOLOGUE AFUA_5G07110)"/>
    <property type="match status" value="1"/>
</dbReference>
<evidence type="ECO:0000256" key="1">
    <source>
        <dbReference type="SAM" id="MobiDB-lite"/>
    </source>
</evidence>
<dbReference type="Pfam" id="PF13450">
    <property type="entry name" value="NAD_binding_8"/>
    <property type="match status" value="1"/>
</dbReference>
<dbReference type="InterPro" id="IPR008942">
    <property type="entry name" value="ENTH_VHS"/>
</dbReference>
<dbReference type="Pfam" id="PF21936">
    <property type="entry name" value="Pcf11_C"/>
    <property type="match status" value="1"/>
</dbReference>
<feature type="region of interest" description="Disordered" evidence="1">
    <location>
        <begin position="1247"/>
        <end position="1301"/>
    </location>
</feature>
<accession>A0AAD2Q588</accession>
<feature type="transmembrane region" description="Helical" evidence="2">
    <location>
        <begin position="724"/>
        <end position="744"/>
    </location>
</feature>
<dbReference type="InterPro" id="IPR006569">
    <property type="entry name" value="CID_dom"/>
</dbReference>
<dbReference type="SUPFAM" id="SSF51905">
    <property type="entry name" value="FAD/NAD(P)-binding domain"/>
    <property type="match status" value="1"/>
</dbReference>
<keyword evidence="2" id="KW-0812">Transmembrane</keyword>
<dbReference type="SUPFAM" id="SSF48464">
    <property type="entry name" value="ENTH/VHS domain"/>
    <property type="match status" value="1"/>
</dbReference>
<sequence length="1645" mass="182287">MTGTTERRGAIGCSKVCNVRASSASSHPSALSPPFPMKIAIVGSGVSGLSATWLLNEYSDHEVHLYEADDRPGGHANTVMFAPPGKKEGVYVDTGFIVFNPSTYPNFINFLELNKIRILPTEMTFSVSRDRGAFEWAGDTIFTVFCQPWRLVDPDMWRLLYDVLRFNACARSILRDDFPAETSIGEYLDKEGYSMSFKDNYLIPMTACIWSTPPEKCALDFPAKTLIQFMSNHHLLQVTGKPSWLTLDGGSRVYVNRILSKLPEHQLHLSTPIRAVTLSILQAGEGLTAEEEAILGKFQWNQNEAVLHCDTNVRAHAGASELDDHGARKANSDQVSLTYGMNALQHIPESKFGPVLVTLNPPFEPRKGTTGGRWRYDHPVLDGSAVQAQKLVPRIQRTRGLSYAGAYLRYGFHEDGFASGLAAARHFVDRNRLPFELELDVDRPAPDAKVAEMIFGEDLSFLLPVPHMPSVRVRRSTYVAVEPIPPRPLTEIFKPPSETGVPIAGSDSTSPPHTRPSPRSSRVQSHVVGSTRSRVLSSNFRAASPESLGRSATPLSHHSGVNTDVVVRARSDGEPGLIGSALSVSDAESQRPGLGRDDSDQDLDDHVDQVVEHLDVIDPQVATVSTLTNAANAILFPPWHSHKPVVTLSSPSISDVTDPEDGQRPGKEYEDSLDRHVQDVLKKPSKFRRTMKGVLAFLKTPLGVSCAILSPGPTNQSRSLDDNWSLWLLLFWGAAIVIFLVKIINFHNANTQGFWVEVSSQVENGEIVHCHRNRIDTLTRSGHLQYAAPLSSKVIYAESNSGVFWIWHYKRKTRRLRLKAGLPVLFDEDDLPDPAYDPNYVHVLTDEEQKYLHRHELEQVKFQRHQTWYRAHGTETHRAFPINTALLICCLNDGNSIFQIILCGTMWGLDRFQRPAWSTGILIPASFLCGIFSAVFIAIGGNHTKRVEKVRERLAAALAMDHPADLNTDASNLERGAEKVPDHYANGNGHSPLEEELVADERMVVPAVDEKGHPAFLPPQHFQPQYYQPQPSPPPPPVYNPDPASFRRDYSRHLAELKVNSRPIIQNLSVIAQDFTRYAEIIVQCIESHIRQVPHWMKLPAFYLLDAISKNVFDPYARHFSGIVVSLFLDTHSSVDEVTRGKMEEMLITWRTGSPTGAPLFGEPAQAAIERGIWQKGNAEVFKAQVLTELEFTLSQKERASHANPYDTTSQNHIVILQQLRRLIETGVSYPELEQILAQLRSLMRPVPVPQPPPQPQQAWPAPPSHTPTPVYNNAPAQPPPFGYSGSFAKSEPPPASSSTAATLISQDSILNLLTTLKKQGFGGDKTDDTPEQQAPDLDRDASRAYRDAILLRGVRLTSTDVTRKRTDVAEFLYDRMALQCRQCGVRFSDTAAGKQRMEEHLDMHFQQNRRANQNIGRGHARSWFDWISDVSDVKGKGRADGARPRGLSAKAAMAAEEAKRIADLRAQYVVVPPGEEAVSLACPICKETFKNEWNDEEEEWVWRNAVSKADRVGAGLFLRVHELNGPERKVYHATCHAEATNGLALRLKSELASVRSRSNTPENGQIPASASAVLTKVASASLLGTVSPSRGSLSPTQKQFGSDSKPLLVGIKRKAEESELEANGAGLHSEGTPPLKKLALAIES</sequence>
<dbReference type="Proteomes" id="UP001295794">
    <property type="component" value="Unassembled WGS sequence"/>
</dbReference>
<evidence type="ECO:0000313" key="5">
    <source>
        <dbReference type="Proteomes" id="UP001295794"/>
    </source>
</evidence>
<dbReference type="GO" id="GO:0000993">
    <property type="term" value="F:RNA polymerase II complex binding"/>
    <property type="evidence" value="ECO:0007669"/>
    <property type="project" value="UniProtKB-ARBA"/>
</dbReference>
<evidence type="ECO:0000256" key="2">
    <source>
        <dbReference type="SAM" id="Phobius"/>
    </source>
</evidence>
<organism evidence="4 5">
    <name type="scientific">Mycena citricolor</name>
    <dbReference type="NCBI Taxonomy" id="2018698"/>
    <lineage>
        <taxon>Eukaryota</taxon>
        <taxon>Fungi</taxon>
        <taxon>Dikarya</taxon>
        <taxon>Basidiomycota</taxon>
        <taxon>Agaricomycotina</taxon>
        <taxon>Agaricomycetes</taxon>
        <taxon>Agaricomycetidae</taxon>
        <taxon>Agaricales</taxon>
        <taxon>Marasmiineae</taxon>
        <taxon>Mycenaceae</taxon>
        <taxon>Mycena</taxon>
    </lineage>
</organism>
<dbReference type="InterPro" id="IPR054127">
    <property type="entry name" value="Pcf11_C"/>
</dbReference>
<feature type="region of interest" description="Disordered" evidence="1">
    <location>
        <begin position="647"/>
        <end position="669"/>
    </location>
</feature>
<dbReference type="Pfam" id="PF04818">
    <property type="entry name" value="CID"/>
    <property type="match status" value="1"/>
</dbReference>
<protein>
    <recommendedName>
        <fullName evidence="3">CID domain-containing protein</fullName>
    </recommendedName>
</protein>
<feature type="region of interest" description="Disordered" evidence="1">
    <location>
        <begin position="1589"/>
        <end position="1608"/>
    </location>
</feature>